<evidence type="ECO:0000313" key="4">
    <source>
        <dbReference type="Proteomes" id="UP000216311"/>
    </source>
</evidence>
<feature type="transmembrane region" description="Helical" evidence="1">
    <location>
        <begin position="134"/>
        <end position="156"/>
    </location>
</feature>
<dbReference type="EMBL" id="NMVQ01000023">
    <property type="protein sequence ID" value="OYO20888.1"/>
    <property type="molecule type" value="Genomic_DNA"/>
</dbReference>
<comment type="caution">
    <text evidence="3">The sequence shown here is derived from an EMBL/GenBank/DDBJ whole genome shotgun (WGS) entry which is preliminary data.</text>
</comment>
<feature type="transmembrane region" description="Helical" evidence="1">
    <location>
        <begin position="93"/>
        <end position="114"/>
    </location>
</feature>
<dbReference type="InterPro" id="IPR046675">
    <property type="entry name" value="DUF6545"/>
</dbReference>
<dbReference type="AlphaFoldDB" id="A0A255GZ51"/>
<keyword evidence="4" id="KW-1185">Reference proteome</keyword>
<feature type="transmembrane region" description="Helical" evidence="1">
    <location>
        <begin position="60"/>
        <end position="81"/>
    </location>
</feature>
<feature type="transmembrane region" description="Helical" evidence="1">
    <location>
        <begin position="212"/>
        <end position="230"/>
    </location>
</feature>
<keyword evidence="1" id="KW-1133">Transmembrane helix</keyword>
<accession>A0A255GZ51</accession>
<reference evidence="3 4" key="1">
    <citation type="submission" date="2017-07" db="EMBL/GenBank/DDBJ databases">
        <title>Draft whole genome sequences of clinical Proprionibacteriaceae strains.</title>
        <authorList>
            <person name="Bernier A.-M."/>
            <person name="Bernard K."/>
            <person name="Domingo M.-C."/>
        </authorList>
    </citation>
    <scope>NUCLEOTIDE SEQUENCE [LARGE SCALE GENOMIC DNA]</scope>
    <source>
        <strain evidence="3 4">NML 130396</strain>
    </source>
</reference>
<dbReference type="RefSeq" id="WP_094364315.1">
    <property type="nucleotide sequence ID" value="NZ_NMVQ01000023.1"/>
</dbReference>
<gene>
    <name evidence="3" type="ORF">CGZ93_11765</name>
</gene>
<evidence type="ECO:0000256" key="1">
    <source>
        <dbReference type="SAM" id="Phobius"/>
    </source>
</evidence>
<protein>
    <recommendedName>
        <fullName evidence="2">DUF6545 domain-containing protein</fullName>
    </recommendedName>
</protein>
<evidence type="ECO:0000259" key="2">
    <source>
        <dbReference type="Pfam" id="PF20182"/>
    </source>
</evidence>
<organism evidence="3 4">
    <name type="scientific">Enemella dayhoffiae</name>
    <dbReference type="NCBI Taxonomy" id="2016507"/>
    <lineage>
        <taxon>Bacteria</taxon>
        <taxon>Bacillati</taxon>
        <taxon>Actinomycetota</taxon>
        <taxon>Actinomycetes</taxon>
        <taxon>Propionibacteriales</taxon>
        <taxon>Propionibacteriaceae</taxon>
        <taxon>Enemella</taxon>
    </lineage>
</organism>
<feature type="transmembrane region" description="Helical" evidence="1">
    <location>
        <begin position="168"/>
        <end position="192"/>
    </location>
</feature>
<feature type="transmembrane region" description="Helical" evidence="1">
    <location>
        <begin position="29"/>
        <end position="48"/>
    </location>
</feature>
<evidence type="ECO:0000313" key="3">
    <source>
        <dbReference type="EMBL" id="OYO20888.1"/>
    </source>
</evidence>
<dbReference type="NCBIfam" id="NF042915">
    <property type="entry name" value="MAB_1171c_fam"/>
    <property type="match status" value="1"/>
</dbReference>
<feature type="domain" description="DUF6545" evidence="2">
    <location>
        <begin position="247"/>
        <end position="326"/>
    </location>
</feature>
<dbReference type="Pfam" id="PF20182">
    <property type="entry name" value="DUF6545"/>
    <property type="match status" value="1"/>
</dbReference>
<proteinExistence type="predicted"/>
<feature type="transmembrane region" description="Helical" evidence="1">
    <location>
        <begin position="6"/>
        <end position="22"/>
    </location>
</feature>
<name>A0A255GZ51_9ACTN</name>
<dbReference type="OrthoDB" id="3718129at2"/>
<keyword evidence="1" id="KW-0472">Membrane</keyword>
<keyword evidence="1" id="KW-0812">Transmembrane</keyword>
<dbReference type="InterPro" id="IPR050039">
    <property type="entry name" value="MAB_1171c-like"/>
</dbReference>
<sequence length="336" mass="36131">MIQTLVAALMWALVASLLIFRRKRTDRSVTYAALTIAIAMTLNVDGIYSVVDPLLGGTNIATLIADALLMTGLFFLGRGVMKSGEYRPRLVRAAVSAPVLLIALLAITSSFLSIDRGTTTTRFMSDLGAQPAAAVYSIINFSYGTLVIATMLVLAARQYRHSSGTQHLPAALLSLGSAFGVALCLAVIVMDIAHATGHLGLMHAIQAAYDPLSVLTFVFLCAGFAVQPAVRRAQHHARLRHTIAFTAQLEPLWHRATLARPGLSQADPLAASSEDPEGHLHRVIVEIRDAMIDPRITFDINAAERDLLERAESHLVGSDSAIAVALPVPRAEERRS</sequence>
<dbReference type="Proteomes" id="UP000216311">
    <property type="component" value="Unassembled WGS sequence"/>
</dbReference>